<evidence type="ECO:0000256" key="1">
    <source>
        <dbReference type="ARBA" id="ARBA00022884"/>
    </source>
</evidence>
<keyword evidence="5" id="KW-1185">Reference proteome</keyword>
<comment type="caution">
    <text evidence="4">The sequence shown here is derived from an EMBL/GenBank/DDBJ whole genome shotgun (WGS) entry which is preliminary data.</text>
</comment>
<organism evidence="4 5">
    <name type="scientific">Plutella xylostella</name>
    <name type="common">Diamondback moth</name>
    <name type="synonym">Plutella maculipennis</name>
    <dbReference type="NCBI Taxonomy" id="51655"/>
    <lineage>
        <taxon>Eukaryota</taxon>
        <taxon>Metazoa</taxon>
        <taxon>Ecdysozoa</taxon>
        <taxon>Arthropoda</taxon>
        <taxon>Hexapoda</taxon>
        <taxon>Insecta</taxon>
        <taxon>Pterygota</taxon>
        <taxon>Neoptera</taxon>
        <taxon>Endopterygota</taxon>
        <taxon>Lepidoptera</taxon>
        <taxon>Glossata</taxon>
        <taxon>Ditrysia</taxon>
        <taxon>Yponomeutoidea</taxon>
        <taxon>Plutellidae</taxon>
        <taxon>Plutella</taxon>
    </lineage>
</organism>
<dbReference type="GO" id="GO:0030422">
    <property type="term" value="P:siRNA processing"/>
    <property type="evidence" value="ECO:0007669"/>
    <property type="project" value="TreeGrafter"/>
</dbReference>
<reference evidence="4" key="1">
    <citation type="submission" date="2020-11" db="EMBL/GenBank/DDBJ databases">
        <authorList>
            <person name="Whiteford S."/>
        </authorList>
    </citation>
    <scope>NUCLEOTIDE SEQUENCE</scope>
</reference>
<sequence length="326" mass="34495">MAESMKTPVTLLQELMVRLGETPVYDCVAQMGPAHSSLFEYRCSAHGASATAVARSKREAKQEAARGVLARLAAAGVAVPGAPPAAAAPAPAPAPPPRTHVALLKELCEEYRLAAPDYELVSDTGPAHLRHFTMRARVGRLARAATATTKKQARQLAAEALYSYLRDHSARLTSDFVEEEALARAHEKAMERYQEAAAAWRPDLGQRVADYPTGLATHAEIICAVAEPEQQAAARAVLAERAGAAAGSGAEGDEERLARAVDALGLALEWDTLPTHSDEVIHVVSTSRGAPPLAQWGASRAGAAARLLDTLQLALRPRPAHTLPAT</sequence>
<dbReference type="EMBL" id="CAJHNJ030000002">
    <property type="protein sequence ID" value="CAG9092132.1"/>
    <property type="molecule type" value="Genomic_DNA"/>
</dbReference>
<dbReference type="InterPro" id="IPR051247">
    <property type="entry name" value="RLC_Component"/>
</dbReference>
<dbReference type="AlphaFoldDB" id="A0A8S4D8C6"/>
<feature type="domain" description="DRBM" evidence="3">
    <location>
        <begin position="7"/>
        <end position="74"/>
    </location>
</feature>
<dbReference type="GO" id="GO:0016442">
    <property type="term" value="C:RISC complex"/>
    <property type="evidence" value="ECO:0007669"/>
    <property type="project" value="TreeGrafter"/>
</dbReference>
<evidence type="ECO:0000259" key="3">
    <source>
        <dbReference type="PROSITE" id="PS50137"/>
    </source>
</evidence>
<proteinExistence type="predicted"/>
<dbReference type="PROSITE" id="PS50137">
    <property type="entry name" value="DS_RBD"/>
    <property type="match status" value="2"/>
</dbReference>
<dbReference type="GO" id="GO:0005634">
    <property type="term" value="C:nucleus"/>
    <property type="evidence" value="ECO:0007669"/>
    <property type="project" value="TreeGrafter"/>
</dbReference>
<dbReference type="GO" id="GO:0035197">
    <property type="term" value="F:siRNA binding"/>
    <property type="evidence" value="ECO:0007669"/>
    <property type="project" value="TreeGrafter"/>
</dbReference>
<dbReference type="Pfam" id="PF00035">
    <property type="entry name" value="dsrm"/>
    <property type="match status" value="2"/>
</dbReference>
<dbReference type="InterPro" id="IPR014720">
    <property type="entry name" value="dsRBD_dom"/>
</dbReference>
<dbReference type="Gene3D" id="3.30.160.20">
    <property type="match status" value="2"/>
</dbReference>
<feature type="domain" description="DRBM" evidence="3">
    <location>
        <begin position="99"/>
        <end position="167"/>
    </location>
</feature>
<name>A0A8S4D8C6_PLUXY</name>
<gene>
    <name evidence="4" type="ORF">PLXY2_LOCUS1024</name>
</gene>
<dbReference type="PANTHER" id="PTHR46205:SF3">
    <property type="entry name" value="LOQUACIOUS, ISOFORM B"/>
    <property type="match status" value="1"/>
</dbReference>
<dbReference type="PANTHER" id="PTHR46205">
    <property type="entry name" value="LOQUACIOUS, ISOFORM B"/>
    <property type="match status" value="1"/>
</dbReference>
<dbReference type="GO" id="GO:0005737">
    <property type="term" value="C:cytoplasm"/>
    <property type="evidence" value="ECO:0007669"/>
    <property type="project" value="TreeGrafter"/>
</dbReference>
<evidence type="ECO:0000313" key="4">
    <source>
        <dbReference type="EMBL" id="CAG9092132.1"/>
    </source>
</evidence>
<dbReference type="GO" id="GO:0070920">
    <property type="term" value="P:regulation of regulatory ncRNA processing"/>
    <property type="evidence" value="ECO:0007669"/>
    <property type="project" value="TreeGrafter"/>
</dbReference>
<dbReference type="SMR" id="A0A8S4D8C6"/>
<accession>A0A8S4D8C6</accession>
<dbReference type="GO" id="GO:0070578">
    <property type="term" value="C:RISC-loading complex"/>
    <property type="evidence" value="ECO:0007669"/>
    <property type="project" value="TreeGrafter"/>
</dbReference>
<dbReference type="CDD" id="cd10845">
    <property type="entry name" value="DSRM_RNAse_III_family"/>
    <property type="match status" value="1"/>
</dbReference>
<keyword evidence="1 2" id="KW-0694">RNA-binding</keyword>
<dbReference type="GO" id="GO:0003725">
    <property type="term" value="F:double-stranded RNA binding"/>
    <property type="evidence" value="ECO:0007669"/>
    <property type="project" value="TreeGrafter"/>
</dbReference>
<dbReference type="CDD" id="cd19862">
    <property type="entry name" value="DSRM_PRKRA-like_rpt1"/>
    <property type="match status" value="1"/>
</dbReference>
<dbReference type="SUPFAM" id="SSF54768">
    <property type="entry name" value="dsRNA-binding domain-like"/>
    <property type="match status" value="2"/>
</dbReference>
<evidence type="ECO:0000313" key="5">
    <source>
        <dbReference type="Proteomes" id="UP000653454"/>
    </source>
</evidence>
<dbReference type="Proteomes" id="UP000653454">
    <property type="component" value="Unassembled WGS sequence"/>
</dbReference>
<protein>
    <submittedName>
        <fullName evidence="4">(diamondback moth) hypothetical protein</fullName>
    </submittedName>
</protein>
<evidence type="ECO:0000256" key="2">
    <source>
        <dbReference type="PROSITE-ProRule" id="PRU00266"/>
    </source>
</evidence>
<dbReference type="SMART" id="SM00358">
    <property type="entry name" value="DSRM"/>
    <property type="match status" value="2"/>
</dbReference>